<dbReference type="InterPro" id="IPR055713">
    <property type="entry name" value="DUF7289"/>
</dbReference>
<keyword evidence="2" id="KW-0966">Cell projection</keyword>
<dbReference type="Proteomes" id="UP000663292">
    <property type="component" value="Chromosome"/>
</dbReference>
<name>A0A897NQ50_9EURY</name>
<dbReference type="GeneID" id="68857995"/>
<protein>
    <submittedName>
        <fullName evidence="2">Putative pilin/flagellin</fullName>
    </submittedName>
</protein>
<keyword evidence="3" id="KW-1185">Reference proteome</keyword>
<keyword evidence="1" id="KW-1133">Transmembrane helix</keyword>
<keyword evidence="1" id="KW-0812">Transmembrane</keyword>
<keyword evidence="2" id="KW-0282">Flagellum</keyword>
<keyword evidence="2" id="KW-0969">Cilium</keyword>
<evidence type="ECO:0000313" key="2">
    <source>
        <dbReference type="EMBL" id="QSG14888.1"/>
    </source>
</evidence>
<reference evidence="2 3" key="1">
    <citation type="submission" date="2020-11" db="EMBL/GenBank/DDBJ databases">
        <title>Carbohydrate-dependent, anaerobic sulfur respiration: A novel catabolism in halophilic archaea.</title>
        <authorList>
            <person name="Sorokin D.Y."/>
            <person name="Messina E."/>
            <person name="Smedile F."/>
            <person name="La Cono V."/>
            <person name="Hallsworth J.E."/>
            <person name="Yakimov M.M."/>
        </authorList>
    </citation>
    <scope>NUCLEOTIDE SEQUENCE [LARGE SCALE GENOMIC DNA]</scope>
    <source>
        <strain evidence="2 3">HSR-Est</strain>
    </source>
</reference>
<sequence length="245" mass="26578">MTDERGVSDLVAFVLTFGIIILSVSTVYMLGFDSLEEVRDDEQIRSVDRTMEGVSETLADIHREDAPSRSVAVGLDGGTISVVEESQVRVIIETPNETMTRSIDVGALVLTPNDNAEMVYEGGIAYRTQGDGQFVLSDPAISCDGRTAVVDISKVTGQLSISAPGTVELSGRHTSERALYPVAGQWRNNATAVEIEIDDTRNPDAWRQYFETSPDGWTETGDGYRCSGLDGVSVRTTTITLDVVY</sequence>
<dbReference type="AlphaFoldDB" id="A0A897NQ50"/>
<evidence type="ECO:0000256" key="1">
    <source>
        <dbReference type="SAM" id="Phobius"/>
    </source>
</evidence>
<proteinExistence type="predicted"/>
<feature type="transmembrane region" description="Helical" evidence="1">
    <location>
        <begin position="12"/>
        <end position="30"/>
    </location>
</feature>
<keyword evidence="1" id="KW-0472">Membrane</keyword>
<evidence type="ECO:0000313" key="3">
    <source>
        <dbReference type="Proteomes" id="UP000663292"/>
    </source>
</evidence>
<dbReference type="EMBL" id="CP064791">
    <property type="protein sequence ID" value="QSG14888.1"/>
    <property type="molecule type" value="Genomic_DNA"/>
</dbReference>
<organism evidence="2 3">
    <name type="scientific">Halapricum desulfuricans</name>
    <dbReference type="NCBI Taxonomy" id="2841257"/>
    <lineage>
        <taxon>Archaea</taxon>
        <taxon>Methanobacteriati</taxon>
        <taxon>Methanobacteriota</taxon>
        <taxon>Stenosarchaea group</taxon>
        <taxon>Halobacteria</taxon>
        <taxon>Halobacteriales</taxon>
        <taxon>Haloarculaceae</taxon>
        <taxon>Halapricum</taxon>
    </lineage>
</organism>
<dbReference type="Pfam" id="PF23960">
    <property type="entry name" value="DUF7289"/>
    <property type="match status" value="1"/>
</dbReference>
<gene>
    <name evidence="2" type="ORF">HSEST_1356</name>
</gene>
<accession>A0A897NQ50</accession>
<dbReference type="RefSeq" id="WP_229122935.1">
    <property type="nucleotide sequence ID" value="NZ_CP064791.1"/>
</dbReference>